<name>A0A1G2A617_9BACT</name>
<gene>
    <name evidence="2" type="ORF">A3H61_00665</name>
</gene>
<dbReference type="Gene3D" id="1.10.10.10">
    <property type="entry name" value="Winged helix-like DNA-binding domain superfamily/Winged helix DNA-binding domain"/>
    <property type="match status" value="1"/>
</dbReference>
<sequence>MDSAILSSLGINDKAAKIYLAALSLGSASVAQIAQKTGIKRPTVYLYIDELLKRGLLEKVVVGKRQYYHATDPSTLIARLRKNMAELETALPELAALRATSTGKPQVVILEGEVGIERIYEEVVQAHSFCAWSNLVTVEKLFPHASLNIAEKIKERGIAVREIIADTKEARRIARSFLRIAGATYRMRVADGELIHNDNMLYGNVCAMFRLHEFNLFVVRIEDQTIADTMRVLFNLAWKAAQPLSTYSIKPPNGVEDRQGV</sequence>
<accession>A0A1G2A617</accession>
<dbReference type="CDD" id="cd00090">
    <property type="entry name" value="HTH_ARSR"/>
    <property type="match status" value="1"/>
</dbReference>
<dbReference type="InterPro" id="IPR051797">
    <property type="entry name" value="TrmB-like"/>
</dbReference>
<dbReference type="InterPro" id="IPR011991">
    <property type="entry name" value="ArsR-like_HTH"/>
</dbReference>
<dbReference type="EMBL" id="MHJU01000038">
    <property type="protein sequence ID" value="OGY72282.1"/>
    <property type="molecule type" value="Genomic_DNA"/>
</dbReference>
<proteinExistence type="predicted"/>
<dbReference type="InterPro" id="IPR036390">
    <property type="entry name" value="WH_DNA-bd_sf"/>
</dbReference>
<dbReference type="SUPFAM" id="SSF46785">
    <property type="entry name" value="Winged helix' DNA-binding domain"/>
    <property type="match status" value="1"/>
</dbReference>
<dbReference type="PANTHER" id="PTHR34293:SF1">
    <property type="entry name" value="HTH-TYPE TRANSCRIPTIONAL REGULATOR TRMBL2"/>
    <property type="match status" value="1"/>
</dbReference>
<reference evidence="2 3" key="1">
    <citation type="journal article" date="2016" name="Nat. Commun.">
        <title>Thousands of microbial genomes shed light on interconnected biogeochemical processes in an aquifer system.</title>
        <authorList>
            <person name="Anantharaman K."/>
            <person name="Brown C.T."/>
            <person name="Hug L.A."/>
            <person name="Sharon I."/>
            <person name="Castelle C.J."/>
            <person name="Probst A.J."/>
            <person name="Thomas B.C."/>
            <person name="Singh A."/>
            <person name="Wilkins M.J."/>
            <person name="Karaoz U."/>
            <person name="Brodie E.L."/>
            <person name="Williams K.H."/>
            <person name="Hubbard S.S."/>
            <person name="Banfield J.F."/>
        </authorList>
    </citation>
    <scope>NUCLEOTIDE SEQUENCE [LARGE SCALE GENOMIC DNA]</scope>
</reference>
<dbReference type="AlphaFoldDB" id="A0A1G2A617"/>
<dbReference type="InterPro" id="IPR002831">
    <property type="entry name" value="Tscrpt_reg_TrmB_N"/>
</dbReference>
<dbReference type="PANTHER" id="PTHR34293">
    <property type="entry name" value="HTH-TYPE TRANSCRIPTIONAL REGULATOR TRMBL2"/>
    <property type="match status" value="1"/>
</dbReference>
<evidence type="ECO:0000313" key="3">
    <source>
        <dbReference type="Proteomes" id="UP000178315"/>
    </source>
</evidence>
<feature type="domain" description="Transcription regulator TrmB N-terminal" evidence="1">
    <location>
        <begin position="6"/>
        <end position="73"/>
    </location>
</feature>
<protein>
    <recommendedName>
        <fullName evidence="1">Transcription regulator TrmB N-terminal domain-containing protein</fullName>
    </recommendedName>
</protein>
<evidence type="ECO:0000259" key="1">
    <source>
        <dbReference type="Pfam" id="PF01978"/>
    </source>
</evidence>
<evidence type="ECO:0000313" key="2">
    <source>
        <dbReference type="EMBL" id="OGY72282.1"/>
    </source>
</evidence>
<dbReference type="InterPro" id="IPR036388">
    <property type="entry name" value="WH-like_DNA-bd_sf"/>
</dbReference>
<organism evidence="2 3">
    <name type="scientific">Candidatus Jacksonbacteria bacterium RIFCSPLOWO2_02_FULL_44_20</name>
    <dbReference type="NCBI Taxonomy" id="1798460"/>
    <lineage>
        <taxon>Bacteria</taxon>
        <taxon>Candidatus Jacksoniibacteriota</taxon>
    </lineage>
</organism>
<dbReference type="Proteomes" id="UP000178315">
    <property type="component" value="Unassembled WGS sequence"/>
</dbReference>
<dbReference type="Pfam" id="PF01978">
    <property type="entry name" value="TrmB"/>
    <property type="match status" value="1"/>
</dbReference>
<comment type="caution">
    <text evidence="2">The sequence shown here is derived from an EMBL/GenBank/DDBJ whole genome shotgun (WGS) entry which is preliminary data.</text>
</comment>